<dbReference type="InterPro" id="IPR016032">
    <property type="entry name" value="Sig_transdc_resp-reg_C-effctor"/>
</dbReference>
<dbReference type="InterPro" id="IPR001789">
    <property type="entry name" value="Sig_transdc_resp-reg_receiver"/>
</dbReference>
<organism evidence="8 9">
    <name type="scientific">Flavobacterium swingsii</name>
    <dbReference type="NCBI Taxonomy" id="498292"/>
    <lineage>
        <taxon>Bacteria</taxon>
        <taxon>Pseudomonadati</taxon>
        <taxon>Bacteroidota</taxon>
        <taxon>Flavobacteriia</taxon>
        <taxon>Flavobacteriales</taxon>
        <taxon>Flavobacteriaceae</taxon>
        <taxon>Flavobacterium</taxon>
    </lineage>
</organism>
<dbReference type="GO" id="GO:0000160">
    <property type="term" value="P:phosphorelay signal transduction system"/>
    <property type="evidence" value="ECO:0007669"/>
    <property type="project" value="InterPro"/>
</dbReference>
<keyword evidence="3" id="KW-0238">DNA-binding</keyword>
<gene>
    <name evidence="8" type="ORF">SAMN05660845_0259</name>
</gene>
<dbReference type="PROSITE" id="PS50043">
    <property type="entry name" value="HTH_LUXR_2"/>
    <property type="match status" value="1"/>
</dbReference>
<keyword evidence="2" id="KW-0805">Transcription regulation</keyword>
<dbReference type="CDD" id="cd06170">
    <property type="entry name" value="LuxR_C_like"/>
    <property type="match status" value="1"/>
</dbReference>
<feature type="domain" description="HTH luxR-type" evidence="6">
    <location>
        <begin position="140"/>
        <end position="206"/>
    </location>
</feature>
<dbReference type="PANTHER" id="PTHR43214:SF41">
    <property type="entry name" value="NITRATE_NITRITE RESPONSE REGULATOR PROTEIN NARP"/>
    <property type="match status" value="1"/>
</dbReference>
<dbReference type="PANTHER" id="PTHR43214">
    <property type="entry name" value="TWO-COMPONENT RESPONSE REGULATOR"/>
    <property type="match status" value="1"/>
</dbReference>
<protein>
    <submittedName>
        <fullName evidence="8">Two component transcriptional regulator, LuxR family</fullName>
    </submittedName>
</protein>
<dbReference type="GO" id="GO:0006355">
    <property type="term" value="P:regulation of DNA-templated transcription"/>
    <property type="evidence" value="ECO:0007669"/>
    <property type="project" value="InterPro"/>
</dbReference>
<evidence type="ECO:0000256" key="3">
    <source>
        <dbReference type="ARBA" id="ARBA00023125"/>
    </source>
</evidence>
<dbReference type="SUPFAM" id="SSF46894">
    <property type="entry name" value="C-terminal effector domain of the bipartite response regulators"/>
    <property type="match status" value="1"/>
</dbReference>
<dbReference type="Proteomes" id="UP000199604">
    <property type="component" value="Unassembled WGS sequence"/>
</dbReference>
<dbReference type="InterPro" id="IPR036388">
    <property type="entry name" value="WH-like_DNA-bd_sf"/>
</dbReference>
<dbReference type="GO" id="GO:0003677">
    <property type="term" value="F:DNA binding"/>
    <property type="evidence" value="ECO:0007669"/>
    <property type="project" value="UniProtKB-KW"/>
</dbReference>
<dbReference type="RefSeq" id="WP_091473093.1">
    <property type="nucleotide sequence ID" value="NZ_FOJT01000001.1"/>
</dbReference>
<proteinExistence type="predicted"/>
<dbReference type="SMART" id="SM00421">
    <property type="entry name" value="HTH_LUXR"/>
    <property type="match status" value="1"/>
</dbReference>
<dbReference type="STRING" id="498292.SAMN05660845_0259"/>
<dbReference type="InterPro" id="IPR039420">
    <property type="entry name" value="WalR-like"/>
</dbReference>
<dbReference type="EMBL" id="FOJT01000001">
    <property type="protein sequence ID" value="SFA72887.1"/>
    <property type="molecule type" value="Genomic_DNA"/>
</dbReference>
<dbReference type="PROSITE" id="PS50110">
    <property type="entry name" value="RESPONSE_REGULATORY"/>
    <property type="match status" value="1"/>
</dbReference>
<feature type="domain" description="Response regulatory" evidence="7">
    <location>
        <begin position="2"/>
        <end position="117"/>
    </location>
</feature>
<evidence type="ECO:0000313" key="9">
    <source>
        <dbReference type="Proteomes" id="UP000199604"/>
    </source>
</evidence>
<evidence type="ECO:0000256" key="4">
    <source>
        <dbReference type="ARBA" id="ARBA00023163"/>
    </source>
</evidence>
<evidence type="ECO:0000259" key="7">
    <source>
        <dbReference type="PROSITE" id="PS50110"/>
    </source>
</evidence>
<evidence type="ECO:0000256" key="5">
    <source>
        <dbReference type="PROSITE-ProRule" id="PRU00169"/>
    </source>
</evidence>
<dbReference type="AlphaFoldDB" id="A0A1I0VA07"/>
<reference evidence="9" key="1">
    <citation type="submission" date="2016-10" db="EMBL/GenBank/DDBJ databases">
        <authorList>
            <person name="Varghese N."/>
            <person name="Submissions S."/>
        </authorList>
    </citation>
    <scope>NUCLEOTIDE SEQUENCE [LARGE SCALE GENOMIC DNA]</scope>
    <source>
        <strain evidence="9">DSM 21789</strain>
    </source>
</reference>
<dbReference type="InterPro" id="IPR000792">
    <property type="entry name" value="Tscrpt_reg_LuxR_C"/>
</dbReference>
<dbReference type="Gene3D" id="3.40.50.2300">
    <property type="match status" value="1"/>
</dbReference>
<feature type="modified residue" description="4-aspartylphosphate" evidence="5">
    <location>
        <position position="52"/>
    </location>
</feature>
<dbReference type="Pfam" id="PF00196">
    <property type="entry name" value="GerE"/>
    <property type="match status" value="1"/>
</dbReference>
<evidence type="ECO:0000259" key="6">
    <source>
        <dbReference type="PROSITE" id="PS50043"/>
    </source>
</evidence>
<dbReference type="PRINTS" id="PR00038">
    <property type="entry name" value="HTHLUXR"/>
</dbReference>
<keyword evidence="9" id="KW-1185">Reference proteome</keyword>
<evidence type="ECO:0000313" key="8">
    <source>
        <dbReference type="EMBL" id="SFA72887.1"/>
    </source>
</evidence>
<dbReference type="OrthoDB" id="9795108at2"/>
<dbReference type="InterPro" id="IPR058245">
    <property type="entry name" value="NreC/VraR/RcsB-like_REC"/>
</dbReference>
<evidence type="ECO:0000256" key="1">
    <source>
        <dbReference type="ARBA" id="ARBA00022553"/>
    </source>
</evidence>
<dbReference type="SUPFAM" id="SSF52172">
    <property type="entry name" value="CheY-like"/>
    <property type="match status" value="1"/>
</dbReference>
<keyword evidence="4" id="KW-0804">Transcription</keyword>
<evidence type="ECO:0000256" key="2">
    <source>
        <dbReference type="ARBA" id="ARBA00023015"/>
    </source>
</evidence>
<dbReference type="CDD" id="cd17535">
    <property type="entry name" value="REC_NarL-like"/>
    <property type="match status" value="1"/>
</dbReference>
<name>A0A1I0VA07_9FLAO</name>
<sequence>MKILIADDHPFTLQGTKSFLESYGHKVTDTCSNGVSALNLITLHQPDIAILDINMPGLDGLDVAKKVQESKLKTKIILLTMHKEMTIFKKASEYGIYGYILKEHAQTELEKCLLEVKKGNRYVSEFLEDDLVVDNKNKNNNDDLAKLTLSERKIIELIAQQKTSKQIAELLFLSEKTVEGHRSNIIEKLGLPKEKNTLLIWAIQHIKQ</sequence>
<dbReference type="InterPro" id="IPR011006">
    <property type="entry name" value="CheY-like_superfamily"/>
</dbReference>
<dbReference type="SMART" id="SM00448">
    <property type="entry name" value="REC"/>
    <property type="match status" value="1"/>
</dbReference>
<dbReference type="Pfam" id="PF00072">
    <property type="entry name" value="Response_reg"/>
    <property type="match status" value="1"/>
</dbReference>
<keyword evidence="1 5" id="KW-0597">Phosphoprotein</keyword>
<accession>A0A1I0VA07</accession>
<dbReference type="Gene3D" id="1.10.10.10">
    <property type="entry name" value="Winged helix-like DNA-binding domain superfamily/Winged helix DNA-binding domain"/>
    <property type="match status" value="1"/>
</dbReference>